<evidence type="ECO:0000256" key="1">
    <source>
        <dbReference type="SAM" id="MobiDB-lite"/>
    </source>
</evidence>
<feature type="region of interest" description="Disordered" evidence="1">
    <location>
        <begin position="72"/>
        <end position="109"/>
    </location>
</feature>
<feature type="compositionally biased region" description="Basic and acidic residues" evidence="1">
    <location>
        <begin position="72"/>
        <end position="97"/>
    </location>
</feature>
<gene>
    <name evidence="2" type="ORF">MDCFG202_LOCUS306899</name>
</gene>
<accession>A0A9N8RF94</accession>
<name>A0A9N8RF94_GIBZA</name>
<sequence length="109" mass="11963">MSLGQRHEAAVNSGLGSTQSFPARWIASGSLVLANEKVVFVGIKKQQMRSGTLARHGGWRALADSLRSRIVERTADHTERTPEDTRGHQRTPEDIRGQRRNGGGYTAPN</sequence>
<dbReference type="EMBL" id="CAJPIJ010000146">
    <property type="protein sequence ID" value="CAG1988597.1"/>
    <property type="molecule type" value="Genomic_DNA"/>
</dbReference>
<dbReference type="AlphaFoldDB" id="A0A9N8RF94"/>
<protein>
    <submittedName>
        <fullName evidence="2">Uncharacterized protein</fullName>
    </submittedName>
</protein>
<comment type="caution">
    <text evidence="2">The sequence shown here is derived from an EMBL/GenBank/DDBJ whole genome shotgun (WGS) entry which is preliminary data.</text>
</comment>
<organism evidence="2 3">
    <name type="scientific">Gibberella zeae</name>
    <name type="common">Wheat head blight fungus</name>
    <name type="synonym">Fusarium graminearum</name>
    <dbReference type="NCBI Taxonomy" id="5518"/>
    <lineage>
        <taxon>Eukaryota</taxon>
        <taxon>Fungi</taxon>
        <taxon>Dikarya</taxon>
        <taxon>Ascomycota</taxon>
        <taxon>Pezizomycotina</taxon>
        <taxon>Sordariomycetes</taxon>
        <taxon>Hypocreomycetidae</taxon>
        <taxon>Hypocreales</taxon>
        <taxon>Nectriaceae</taxon>
        <taxon>Fusarium</taxon>
    </lineage>
</organism>
<reference evidence="2" key="1">
    <citation type="submission" date="2021-03" db="EMBL/GenBank/DDBJ databases">
        <authorList>
            <person name="Alouane T."/>
            <person name="Langin T."/>
            <person name="Bonhomme L."/>
        </authorList>
    </citation>
    <scope>NUCLEOTIDE SEQUENCE</scope>
    <source>
        <strain evidence="2">MDC_Fg202</strain>
    </source>
</reference>
<feature type="compositionally biased region" description="Gly residues" evidence="1">
    <location>
        <begin position="100"/>
        <end position="109"/>
    </location>
</feature>
<dbReference type="Proteomes" id="UP000746612">
    <property type="component" value="Unassembled WGS sequence"/>
</dbReference>
<evidence type="ECO:0000313" key="3">
    <source>
        <dbReference type="Proteomes" id="UP000746612"/>
    </source>
</evidence>
<evidence type="ECO:0000313" key="2">
    <source>
        <dbReference type="EMBL" id="CAG1988597.1"/>
    </source>
</evidence>
<feature type="region of interest" description="Disordered" evidence="1">
    <location>
        <begin position="1"/>
        <end position="20"/>
    </location>
</feature>
<proteinExistence type="predicted"/>